<dbReference type="STRING" id="1122244.GCA_000426885_01614"/>
<reference evidence="1 2" key="1">
    <citation type="submission" date="2018-06" db="EMBL/GenBank/DDBJ databases">
        <authorList>
            <consortium name="Pathogen Informatics"/>
            <person name="Doyle S."/>
        </authorList>
    </citation>
    <scope>NUCLEOTIDE SEQUENCE [LARGE SCALE GENOMIC DNA]</scope>
    <source>
        <strain evidence="1 2">NCTC12877</strain>
    </source>
</reference>
<proteinExistence type="predicted"/>
<name>A0A378R1W5_9GAMM</name>
<dbReference type="Proteomes" id="UP000254065">
    <property type="component" value="Unassembled WGS sequence"/>
</dbReference>
<accession>A0A378R1W5</accession>
<dbReference type="InterPro" id="IPR021505">
    <property type="entry name" value="Phage_B3_Orf6"/>
</dbReference>
<protein>
    <submittedName>
        <fullName evidence="1">Protein of uncharacterized function (DUF3164)</fullName>
    </submittedName>
</protein>
<dbReference type="AlphaFoldDB" id="A0A378R1W5"/>
<gene>
    <name evidence="1" type="ORF">NCTC12877_02339</name>
</gene>
<dbReference type="OrthoDB" id="7554786at2"/>
<dbReference type="Pfam" id="PF11363">
    <property type="entry name" value="DUF3164"/>
    <property type="match status" value="1"/>
</dbReference>
<sequence length="210" mass="24085">MTEQTPIANTAIPDGYRLNDKGHLIPLDKIKEIDKLRDETVINLVGQALSLQIQMRAVKEQFFAEFHNFVELSAQEYDTHIGGKKGNVSLMSFDGKYKVQIAIQDNLVFDERLQVAKSLIDECLREWTADSNDNIKAIIDNAFAVDKEGKINIRRVLSLRSLNITDDKWQKAMTAISDATQVISSKEYMRFYERDEYGKYQQISLDFANL</sequence>
<keyword evidence="2" id="KW-1185">Reference proteome</keyword>
<dbReference type="EMBL" id="UGQB01000004">
    <property type="protein sequence ID" value="STZ09323.1"/>
    <property type="molecule type" value="Genomic_DNA"/>
</dbReference>
<organism evidence="1 2">
    <name type="scientific">Moraxella caprae</name>
    <dbReference type="NCBI Taxonomy" id="90240"/>
    <lineage>
        <taxon>Bacteria</taxon>
        <taxon>Pseudomonadati</taxon>
        <taxon>Pseudomonadota</taxon>
        <taxon>Gammaproteobacteria</taxon>
        <taxon>Moraxellales</taxon>
        <taxon>Moraxellaceae</taxon>
        <taxon>Moraxella</taxon>
    </lineage>
</organism>
<dbReference type="RefSeq" id="WP_036387834.1">
    <property type="nucleotide sequence ID" value="NZ_UGQB01000004.1"/>
</dbReference>
<evidence type="ECO:0000313" key="2">
    <source>
        <dbReference type="Proteomes" id="UP000254065"/>
    </source>
</evidence>
<evidence type="ECO:0000313" key="1">
    <source>
        <dbReference type="EMBL" id="STZ09323.1"/>
    </source>
</evidence>